<dbReference type="EMBL" id="LAQS01000112">
    <property type="protein sequence ID" value="KKZ69119.1"/>
    <property type="molecule type" value="Genomic_DNA"/>
</dbReference>
<dbReference type="RefSeq" id="WP_046912349.1">
    <property type="nucleotide sequence ID" value="NZ_BAAAXG010000026.1"/>
</dbReference>
<protein>
    <recommendedName>
        <fullName evidence="1">Fido domain-containing protein</fullName>
    </recommendedName>
</protein>
<dbReference type="GO" id="GO:0016301">
    <property type="term" value="F:kinase activity"/>
    <property type="evidence" value="ECO:0007669"/>
    <property type="project" value="InterPro"/>
</dbReference>
<comment type="caution">
    <text evidence="2">The sequence shown here is derived from an EMBL/GenBank/DDBJ whole genome shotgun (WGS) entry which is preliminary data.</text>
</comment>
<dbReference type="OrthoDB" id="9802752at2"/>
<organism evidence="2 3">
    <name type="scientific">Streptomyces showdoensis</name>
    <dbReference type="NCBI Taxonomy" id="68268"/>
    <lineage>
        <taxon>Bacteria</taxon>
        <taxon>Bacillati</taxon>
        <taxon>Actinomycetota</taxon>
        <taxon>Actinomycetes</taxon>
        <taxon>Kitasatosporales</taxon>
        <taxon>Streptomycetaceae</taxon>
        <taxon>Streptomyces</taxon>
    </lineage>
</organism>
<dbReference type="PANTHER" id="PTHR39426">
    <property type="entry name" value="HOMOLOGY TO DEATH-ON-CURING PROTEIN OF PHAGE P1"/>
    <property type="match status" value="1"/>
</dbReference>
<dbReference type="InterPro" id="IPR053737">
    <property type="entry name" value="Type_II_TA_Toxin"/>
</dbReference>
<sequence length="119" mass="12618">MEQVNLLVGDDVLDLADARGVGVEELVGLALRRYVEEEGESAYGEVYEQAAVLLHGIAANHPFVDGNKRAAWLSAAVFLAVNGIDLGDVDLDRAYALVIDVAGGEVDDVAVIADRLRGL</sequence>
<dbReference type="PANTHER" id="PTHR39426:SF1">
    <property type="entry name" value="HOMOLOGY TO DEATH-ON-CURING PROTEIN OF PHAGE P1"/>
    <property type="match status" value="1"/>
</dbReference>
<dbReference type="Pfam" id="PF02661">
    <property type="entry name" value="Fic"/>
    <property type="match status" value="1"/>
</dbReference>
<accession>A0A2P2GE76</accession>
<dbReference type="InterPro" id="IPR036597">
    <property type="entry name" value="Fido-like_dom_sf"/>
</dbReference>
<keyword evidence="3" id="KW-1185">Reference proteome</keyword>
<evidence type="ECO:0000313" key="2">
    <source>
        <dbReference type="EMBL" id="KKZ69119.1"/>
    </source>
</evidence>
<gene>
    <name evidence="2" type="ORF">VO63_35855</name>
</gene>
<dbReference type="InterPro" id="IPR003812">
    <property type="entry name" value="Fido"/>
</dbReference>
<dbReference type="PROSITE" id="PS51459">
    <property type="entry name" value="FIDO"/>
    <property type="match status" value="1"/>
</dbReference>
<name>A0A2P2GE76_STREW</name>
<reference evidence="2 3" key="1">
    <citation type="submission" date="2015-05" db="EMBL/GenBank/DDBJ databases">
        <title>Draft Genome assembly of Streptomyces showdoensis.</title>
        <authorList>
            <person name="Thapa K.K."/>
            <person name="Metsa-Ketela M."/>
        </authorList>
    </citation>
    <scope>NUCLEOTIDE SEQUENCE [LARGE SCALE GENOMIC DNA]</scope>
    <source>
        <strain evidence="2 3">ATCC 15227</strain>
    </source>
</reference>
<dbReference type="Proteomes" id="UP000265325">
    <property type="component" value="Unassembled WGS sequence"/>
</dbReference>
<feature type="domain" description="Fido" evidence="1">
    <location>
        <begin position="1"/>
        <end position="118"/>
    </location>
</feature>
<evidence type="ECO:0000313" key="3">
    <source>
        <dbReference type="Proteomes" id="UP000265325"/>
    </source>
</evidence>
<dbReference type="InterPro" id="IPR006440">
    <property type="entry name" value="Doc"/>
</dbReference>
<dbReference type="SUPFAM" id="SSF140931">
    <property type="entry name" value="Fic-like"/>
    <property type="match status" value="1"/>
</dbReference>
<proteinExistence type="predicted"/>
<dbReference type="AlphaFoldDB" id="A0A2P2GE76"/>
<dbReference type="NCBIfam" id="TIGR01550">
    <property type="entry name" value="DOC_P1"/>
    <property type="match status" value="1"/>
</dbReference>
<evidence type="ECO:0000259" key="1">
    <source>
        <dbReference type="PROSITE" id="PS51459"/>
    </source>
</evidence>
<dbReference type="Gene3D" id="1.20.120.1870">
    <property type="entry name" value="Fic/DOC protein, Fido domain"/>
    <property type="match status" value="1"/>
</dbReference>